<gene>
    <name evidence="2" type="ORF">JOF55_000326</name>
</gene>
<evidence type="ECO:0000256" key="1">
    <source>
        <dbReference type="SAM" id="MobiDB-lite"/>
    </source>
</evidence>
<dbReference type="RefSeq" id="WP_310268420.1">
    <property type="nucleotide sequence ID" value="NZ_JAVDXW010000001.1"/>
</dbReference>
<organism evidence="2 3">
    <name type="scientific">Haloactinomyces albus</name>
    <dbReference type="NCBI Taxonomy" id="1352928"/>
    <lineage>
        <taxon>Bacteria</taxon>
        <taxon>Bacillati</taxon>
        <taxon>Actinomycetota</taxon>
        <taxon>Actinomycetes</taxon>
        <taxon>Actinopolysporales</taxon>
        <taxon>Actinopolysporaceae</taxon>
        <taxon>Haloactinomyces</taxon>
    </lineage>
</organism>
<proteinExistence type="predicted"/>
<feature type="compositionally biased region" description="Acidic residues" evidence="1">
    <location>
        <begin position="1"/>
        <end position="10"/>
    </location>
</feature>
<accession>A0AAE4CJK9</accession>
<dbReference type="Proteomes" id="UP001180845">
    <property type="component" value="Unassembled WGS sequence"/>
</dbReference>
<evidence type="ECO:0000313" key="3">
    <source>
        <dbReference type="Proteomes" id="UP001180845"/>
    </source>
</evidence>
<feature type="region of interest" description="Disordered" evidence="1">
    <location>
        <begin position="1"/>
        <end position="56"/>
    </location>
</feature>
<evidence type="ECO:0000313" key="2">
    <source>
        <dbReference type="EMBL" id="MDR7300145.1"/>
    </source>
</evidence>
<protein>
    <submittedName>
        <fullName evidence="2">Uncharacterized protein</fullName>
    </submittedName>
</protein>
<comment type="caution">
    <text evidence="2">The sequence shown here is derived from an EMBL/GenBank/DDBJ whole genome shotgun (WGS) entry which is preliminary data.</text>
</comment>
<reference evidence="2" key="1">
    <citation type="submission" date="2023-07" db="EMBL/GenBank/DDBJ databases">
        <title>Sequencing the genomes of 1000 actinobacteria strains.</title>
        <authorList>
            <person name="Klenk H.-P."/>
        </authorList>
    </citation>
    <scope>NUCLEOTIDE SEQUENCE</scope>
    <source>
        <strain evidence="2">DSM 45977</strain>
    </source>
</reference>
<feature type="compositionally biased region" description="Basic and acidic residues" evidence="1">
    <location>
        <begin position="12"/>
        <end position="21"/>
    </location>
</feature>
<dbReference type="EMBL" id="JAVDXW010000001">
    <property type="protein sequence ID" value="MDR7300145.1"/>
    <property type="molecule type" value="Genomic_DNA"/>
</dbReference>
<sequence>MDFETPDADAAEQLHEDKSAEEQGGVDPVAETPEDVNPADMAEQQQIVPDDEEERY</sequence>
<dbReference type="AlphaFoldDB" id="A0AAE4CJK9"/>
<keyword evidence="3" id="KW-1185">Reference proteome</keyword>
<name>A0AAE4CJK9_9ACTN</name>